<dbReference type="Pfam" id="PF08806">
    <property type="entry name" value="Sep15_SelM"/>
    <property type="match status" value="1"/>
</dbReference>
<name>A0ABY8TXD4_TETOB</name>
<feature type="compositionally biased region" description="Basic and acidic residues" evidence="2">
    <location>
        <begin position="87"/>
        <end position="99"/>
    </location>
</feature>
<dbReference type="InterPro" id="IPR038219">
    <property type="entry name" value="Sep15/SelM_sf"/>
</dbReference>
<gene>
    <name evidence="4" type="ORF">OEZ85_007189</name>
</gene>
<evidence type="ECO:0000313" key="5">
    <source>
        <dbReference type="Proteomes" id="UP001244341"/>
    </source>
</evidence>
<evidence type="ECO:0000256" key="2">
    <source>
        <dbReference type="SAM" id="MobiDB-lite"/>
    </source>
</evidence>
<feature type="domain" description="Selenoprotein F/M" evidence="3">
    <location>
        <begin position="3"/>
        <end position="56"/>
    </location>
</feature>
<dbReference type="Gene3D" id="3.40.30.50">
    <property type="entry name" value="Sep15/SelM thioredoxin-like domain, active-site redox motif"/>
    <property type="match status" value="1"/>
</dbReference>
<accession>A0ABY8TXD4</accession>
<evidence type="ECO:0000259" key="3">
    <source>
        <dbReference type="Pfam" id="PF08806"/>
    </source>
</evidence>
<evidence type="ECO:0000256" key="1">
    <source>
        <dbReference type="ARBA" id="ARBA00005742"/>
    </source>
</evidence>
<reference evidence="4 5" key="1">
    <citation type="submission" date="2023-05" db="EMBL/GenBank/DDBJ databases">
        <title>A 100% complete, gapless, phased diploid assembly of the Scenedesmus obliquus UTEX 3031 genome.</title>
        <authorList>
            <person name="Biondi T.C."/>
            <person name="Hanschen E.R."/>
            <person name="Kwon T."/>
            <person name="Eng W."/>
            <person name="Kruse C.P.S."/>
            <person name="Koehler S.I."/>
            <person name="Kunde Y."/>
            <person name="Gleasner C.D."/>
            <person name="You Mak K.T."/>
            <person name="Polle J."/>
            <person name="Hovde B.T."/>
            <person name="Starkenburg S.R."/>
        </authorList>
    </citation>
    <scope>NUCLEOTIDE SEQUENCE [LARGE SCALE GENOMIC DNA]</scope>
    <source>
        <strain evidence="4 5">DOE0152z</strain>
    </source>
</reference>
<dbReference type="SUPFAM" id="SSF52833">
    <property type="entry name" value="Thioredoxin-like"/>
    <property type="match status" value="1"/>
</dbReference>
<comment type="similarity">
    <text evidence="1">Belongs to the selenoprotein M/F family.</text>
</comment>
<evidence type="ECO:0000313" key="4">
    <source>
        <dbReference type="EMBL" id="WIA13625.1"/>
    </source>
</evidence>
<protein>
    <recommendedName>
        <fullName evidence="3">Selenoprotein F/M domain-containing protein</fullName>
    </recommendedName>
</protein>
<dbReference type="Proteomes" id="UP001244341">
    <property type="component" value="Chromosome 4b"/>
</dbReference>
<sequence>MTEEYKGLSVQFIPGAMPELVMYKRQAGGEAEEVSRESLQDLNEEQLHELMQQRGFTRVPVEPEQQEQPPGPDDDGAEVEGVTFYDRPYDEEAGGHGEL</sequence>
<proteinExistence type="inferred from homology"/>
<feature type="region of interest" description="Disordered" evidence="2">
    <location>
        <begin position="49"/>
        <end position="99"/>
    </location>
</feature>
<dbReference type="EMBL" id="CP126211">
    <property type="protein sequence ID" value="WIA13625.1"/>
    <property type="molecule type" value="Genomic_DNA"/>
</dbReference>
<feature type="compositionally biased region" description="Low complexity" evidence="2">
    <location>
        <begin position="59"/>
        <end position="68"/>
    </location>
</feature>
<dbReference type="InterPro" id="IPR014912">
    <property type="entry name" value="Sep15_SelM_dom"/>
</dbReference>
<organism evidence="4 5">
    <name type="scientific">Tetradesmus obliquus</name>
    <name type="common">Green alga</name>
    <name type="synonym">Acutodesmus obliquus</name>
    <dbReference type="NCBI Taxonomy" id="3088"/>
    <lineage>
        <taxon>Eukaryota</taxon>
        <taxon>Viridiplantae</taxon>
        <taxon>Chlorophyta</taxon>
        <taxon>core chlorophytes</taxon>
        <taxon>Chlorophyceae</taxon>
        <taxon>CS clade</taxon>
        <taxon>Sphaeropleales</taxon>
        <taxon>Scenedesmaceae</taxon>
        <taxon>Tetradesmus</taxon>
    </lineage>
</organism>
<keyword evidence="5" id="KW-1185">Reference proteome</keyword>
<dbReference type="InterPro" id="IPR036249">
    <property type="entry name" value="Thioredoxin-like_sf"/>
</dbReference>